<reference evidence="1 2" key="1">
    <citation type="journal article" date="2018" name="Front. Plant Sci.">
        <title>Red Clover (Trifolium pratense) and Zigzag Clover (T. medium) - A Picture of Genomic Similarities and Differences.</title>
        <authorList>
            <person name="Dluhosova J."/>
            <person name="Istvanek J."/>
            <person name="Nedelnik J."/>
            <person name="Repkova J."/>
        </authorList>
    </citation>
    <scope>NUCLEOTIDE SEQUENCE [LARGE SCALE GENOMIC DNA]</scope>
    <source>
        <strain evidence="2">cv. 10/8</strain>
        <tissue evidence="1">Leaf</tissue>
    </source>
</reference>
<proteinExistence type="predicted"/>
<dbReference type="Proteomes" id="UP000265520">
    <property type="component" value="Unassembled WGS sequence"/>
</dbReference>
<evidence type="ECO:0000313" key="1">
    <source>
        <dbReference type="EMBL" id="MCI81145.1"/>
    </source>
</evidence>
<dbReference type="AlphaFoldDB" id="A0A392V2G1"/>
<feature type="non-terminal residue" evidence="1">
    <location>
        <position position="1"/>
    </location>
</feature>
<organism evidence="1 2">
    <name type="scientific">Trifolium medium</name>
    <dbReference type="NCBI Taxonomy" id="97028"/>
    <lineage>
        <taxon>Eukaryota</taxon>
        <taxon>Viridiplantae</taxon>
        <taxon>Streptophyta</taxon>
        <taxon>Embryophyta</taxon>
        <taxon>Tracheophyta</taxon>
        <taxon>Spermatophyta</taxon>
        <taxon>Magnoliopsida</taxon>
        <taxon>eudicotyledons</taxon>
        <taxon>Gunneridae</taxon>
        <taxon>Pentapetalae</taxon>
        <taxon>rosids</taxon>
        <taxon>fabids</taxon>
        <taxon>Fabales</taxon>
        <taxon>Fabaceae</taxon>
        <taxon>Papilionoideae</taxon>
        <taxon>50 kb inversion clade</taxon>
        <taxon>NPAAA clade</taxon>
        <taxon>Hologalegina</taxon>
        <taxon>IRL clade</taxon>
        <taxon>Trifolieae</taxon>
        <taxon>Trifolium</taxon>
    </lineage>
</organism>
<dbReference type="EMBL" id="LXQA011011914">
    <property type="protein sequence ID" value="MCI81145.1"/>
    <property type="molecule type" value="Genomic_DNA"/>
</dbReference>
<keyword evidence="1" id="KW-0808">Transferase</keyword>
<keyword evidence="1" id="KW-0695">RNA-directed DNA polymerase</keyword>
<keyword evidence="2" id="KW-1185">Reference proteome</keyword>
<protein>
    <submittedName>
        <fullName evidence="1">RNA-directed DNA polymerase (Reverse transcriptase)</fullName>
    </submittedName>
</protein>
<comment type="caution">
    <text evidence="1">The sequence shown here is derived from an EMBL/GenBank/DDBJ whole genome shotgun (WGS) entry which is preliminary data.</text>
</comment>
<accession>A0A392V2G1</accession>
<sequence>DLVLGMSWLRSLGDMVVNWKKQTMEFWHAGKWVMLKGIEGTLEALSTLQNIVGKASKGYDKKG</sequence>
<dbReference type="GO" id="GO:0003964">
    <property type="term" value="F:RNA-directed DNA polymerase activity"/>
    <property type="evidence" value="ECO:0007669"/>
    <property type="project" value="UniProtKB-KW"/>
</dbReference>
<keyword evidence="1" id="KW-0548">Nucleotidyltransferase</keyword>
<evidence type="ECO:0000313" key="2">
    <source>
        <dbReference type="Proteomes" id="UP000265520"/>
    </source>
</evidence>
<name>A0A392V2G1_9FABA</name>